<dbReference type="Pfam" id="PF15370">
    <property type="entry name" value="NOPCHAP1"/>
    <property type="match status" value="1"/>
</dbReference>
<dbReference type="STRING" id="8083.ENSXMAP00000029548"/>
<feature type="compositionally biased region" description="Acidic residues" evidence="1">
    <location>
        <begin position="125"/>
        <end position="144"/>
    </location>
</feature>
<reference evidence="3" key="1">
    <citation type="submission" date="2012-01" db="EMBL/GenBank/DDBJ databases">
        <authorList>
            <person name="Walter R."/>
            <person name="Schartl M."/>
            <person name="Warren W."/>
        </authorList>
    </citation>
    <scope>NUCLEOTIDE SEQUENCE [LARGE SCALE GENOMIC DNA]</scope>
    <source>
        <strain evidence="3">JP 163 A</strain>
    </source>
</reference>
<dbReference type="AlphaFoldDB" id="A0A3B5QF58"/>
<sequence>MSGNRSQVLATCVAHAELNSPSNMDLNTKKTISQSLLSCGNGGGLSEKLLLKPGAGRSLQTERVPRSSVLERLQSFLPRMAEANEKLKQQLEEAPEGHFDIQNVDEAERVIEMDVAVVELNESGSESEEEEETSESESEEDVAEITERNLKLPGNRGNKKASILEVLEQGVDGRSSSVQR</sequence>
<dbReference type="GO" id="GO:0000492">
    <property type="term" value="P:box C/D snoRNP assembly"/>
    <property type="evidence" value="ECO:0007669"/>
    <property type="project" value="InterPro"/>
</dbReference>
<dbReference type="InParanoid" id="A0A3B5QF58"/>
<dbReference type="OMA" id="VCIKMEL"/>
<reference evidence="3" key="2">
    <citation type="journal article" date="2013" name="Nat. Genet.">
        <title>The genome of the platyfish, Xiphophorus maculatus, provides insights into evolutionary adaptation and several complex traits.</title>
        <authorList>
            <person name="Schartl M."/>
            <person name="Walter R.B."/>
            <person name="Shen Y."/>
            <person name="Garcia T."/>
            <person name="Catchen J."/>
            <person name="Amores A."/>
            <person name="Braasch I."/>
            <person name="Chalopin D."/>
            <person name="Volff J.N."/>
            <person name="Lesch K.P."/>
            <person name="Bisazza A."/>
            <person name="Minx P."/>
            <person name="Hillier L."/>
            <person name="Wilson R.K."/>
            <person name="Fuerstenberg S."/>
            <person name="Boore J."/>
            <person name="Searle S."/>
            <person name="Postlethwait J.H."/>
            <person name="Warren W.C."/>
        </authorList>
    </citation>
    <scope>NUCLEOTIDE SEQUENCE [LARGE SCALE GENOMIC DNA]</scope>
    <source>
        <strain evidence="3">JP 163 A</strain>
    </source>
</reference>
<reference evidence="2" key="4">
    <citation type="submission" date="2025-09" db="UniProtKB">
        <authorList>
            <consortium name="Ensembl"/>
        </authorList>
    </citation>
    <scope>IDENTIFICATION</scope>
    <source>
        <strain evidence="2">JP 163 A</strain>
    </source>
</reference>
<evidence type="ECO:0000313" key="2">
    <source>
        <dbReference type="Ensembl" id="ENSXMAP00000029548.1"/>
    </source>
</evidence>
<dbReference type="GeneTree" id="ENSGT00940000165155"/>
<dbReference type="PANTHER" id="PTHR28674">
    <property type="entry name" value="SIMILAR TO DNA SEGMENT, CHR 10, WAYNE STATE UNIVERSITY 102,-EXPRESSED"/>
    <property type="match status" value="1"/>
</dbReference>
<evidence type="ECO:0000313" key="3">
    <source>
        <dbReference type="Proteomes" id="UP000002852"/>
    </source>
</evidence>
<keyword evidence="3" id="KW-1185">Reference proteome</keyword>
<dbReference type="InterPro" id="IPR027921">
    <property type="entry name" value="NOPCHAP1"/>
</dbReference>
<feature type="region of interest" description="Disordered" evidence="1">
    <location>
        <begin position="120"/>
        <end position="161"/>
    </location>
</feature>
<accession>A0A3B5QF58</accession>
<reference evidence="2" key="3">
    <citation type="submission" date="2025-08" db="UniProtKB">
        <authorList>
            <consortium name="Ensembl"/>
        </authorList>
    </citation>
    <scope>IDENTIFICATION</scope>
    <source>
        <strain evidence="2">JP 163 A</strain>
    </source>
</reference>
<dbReference type="GO" id="GO:0062064">
    <property type="term" value="F:box C/D methylation guide snoRNP complex binding"/>
    <property type="evidence" value="ECO:0007669"/>
    <property type="project" value="TreeGrafter"/>
</dbReference>
<dbReference type="Proteomes" id="UP000002852">
    <property type="component" value="Unassembled WGS sequence"/>
</dbReference>
<organism evidence="2 3">
    <name type="scientific">Xiphophorus maculatus</name>
    <name type="common">Southern platyfish</name>
    <name type="synonym">Platypoecilus maculatus</name>
    <dbReference type="NCBI Taxonomy" id="8083"/>
    <lineage>
        <taxon>Eukaryota</taxon>
        <taxon>Metazoa</taxon>
        <taxon>Chordata</taxon>
        <taxon>Craniata</taxon>
        <taxon>Vertebrata</taxon>
        <taxon>Euteleostomi</taxon>
        <taxon>Actinopterygii</taxon>
        <taxon>Neopterygii</taxon>
        <taxon>Teleostei</taxon>
        <taxon>Neoteleostei</taxon>
        <taxon>Acanthomorphata</taxon>
        <taxon>Ovalentaria</taxon>
        <taxon>Atherinomorphae</taxon>
        <taxon>Cyprinodontiformes</taxon>
        <taxon>Poeciliidae</taxon>
        <taxon>Poeciliinae</taxon>
        <taxon>Xiphophorus</taxon>
    </lineage>
</organism>
<name>A0A3B5QF58_XIPMA</name>
<dbReference type="Ensembl" id="ENSXMAT00000037736.1">
    <property type="protein sequence ID" value="ENSXMAP00000029548.1"/>
    <property type="gene ID" value="ENSXMAG00000020873.1"/>
</dbReference>
<evidence type="ECO:0000256" key="1">
    <source>
        <dbReference type="SAM" id="MobiDB-lite"/>
    </source>
</evidence>
<dbReference type="PANTHER" id="PTHR28674:SF1">
    <property type="entry name" value="NOP PROTEIN CHAPERONE 1"/>
    <property type="match status" value="1"/>
</dbReference>
<proteinExistence type="predicted"/>
<protein>
    <submittedName>
        <fullName evidence="2">NOP protein chaperone 1</fullName>
    </submittedName>
</protein>